<name>A0A085NHV2_9BILA</name>
<proteinExistence type="predicted"/>
<organism evidence="2">
    <name type="scientific">Trichuris suis</name>
    <name type="common">pig whipworm</name>
    <dbReference type="NCBI Taxonomy" id="68888"/>
    <lineage>
        <taxon>Eukaryota</taxon>
        <taxon>Metazoa</taxon>
        <taxon>Ecdysozoa</taxon>
        <taxon>Nematoda</taxon>
        <taxon>Enoplea</taxon>
        <taxon>Dorylaimia</taxon>
        <taxon>Trichinellida</taxon>
        <taxon>Trichuridae</taxon>
        <taxon>Trichuris</taxon>
    </lineage>
</organism>
<accession>A0A085NHV2</accession>
<gene>
    <name evidence="2" type="ORF">M514_11560</name>
</gene>
<protein>
    <submittedName>
        <fullName evidence="2">Uncharacterized protein</fullName>
    </submittedName>
</protein>
<evidence type="ECO:0000256" key="1">
    <source>
        <dbReference type="SAM" id="MobiDB-lite"/>
    </source>
</evidence>
<dbReference type="Proteomes" id="UP000030758">
    <property type="component" value="Unassembled WGS sequence"/>
</dbReference>
<dbReference type="AlphaFoldDB" id="A0A085NHV2"/>
<feature type="region of interest" description="Disordered" evidence="1">
    <location>
        <begin position="78"/>
        <end position="105"/>
    </location>
</feature>
<evidence type="ECO:0000313" key="2">
    <source>
        <dbReference type="EMBL" id="KFD69048.1"/>
    </source>
</evidence>
<reference evidence="2" key="1">
    <citation type="journal article" date="2014" name="Nat. Genet.">
        <title>Genome and transcriptome of the porcine whipworm Trichuris suis.</title>
        <authorList>
            <person name="Jex A.R."/>
            <person name="Nejsum P."/>
            <person name="Schwarz E.M."/>
            <person name="Hu L."/>
            <person name="Young N.D."/>
            <person name="Hall R.S."/>
            <person name="Korhonen P.K."/>
            <person name="Liao S."/>
            <person name="Thamsborg S."/>
            <person name="Xia J."/>
            <person name="Xu P."/>
            <person name="Wang S."/>
            <person name="Scheerlinck J.P."/>
            <person name="Hofmann A."/>
            <person name="Sternberg P.W."/>
            <person name="Wang J."/>
            <person name="Gasser R.B."/>
        </authorList>
    </citation>
    <scope>NUCLEOTIDE SEQUENCE [LARGE SCALE GENOMIC DNA]</scope>
    <source>
        <strain evidence="2">DCEP-RM93F</strain>
    </source>
</reference>
<dbReference type="EMBL" id="KL367499">
    <property type="protein sequence ID" value="KFD69048.1"/>
    <property type="molecule type" value="Genomic_DNA"/>
</dbReference>
<sequence length="105" mass="11961">MKIHRSTSSARRRRGRYPQVIHVYASWEKRLVGAGQKAVWTDRLLRPHSKHNRCNRAPVGTTAFENQDNVTVTCLAFRSRDQPQQDDSAGRAMPTGSFRSKEKPG</sequence>